<evidence type="ECO:0000259" key="1">
    <source>
        <dbReference type="PROSITE" id="PS50280"/>
    </source>
</evidence>
<dbReference type="Pfam" id="PF00856">
    <property type="entry name" value="SET"/>
    <property type="match status" value="1"/>
</dbReference>
<dbReference type="GO" id="GO:0005634">
    <property type="term" value="C:nucleus"/>
    <property type="evidence" value="ECO:0007669"/>
    <property type="project" value="TreeGrafter"/>
</dbReference>
<dbReference type="InterPro" id="IPR050869">
    <property type="entry name" value="H3K4_H4K5_MeTrfase"/>
</dbReference>
<dbReference type="Proteomes" id="UP000321393">
    <property type="component" value="Unassembled WGS sequence"/>
</dbReference>
<dbReference type="Gene3D" id="2.170.270.10">
    <property type="entry name" value="SET domain"/>
    <property type="match status" value="1"/>
</dbReference>
<proteinExistence type="predicted"/>
<evidence type="ECO:0000313" key="2">
    <source>
        <dbReference type="EMBL" id="KAA0043758.1"/>
    </source>
</evidence>
<evidence type="ECO:0000313" key="3">
    <source>
        <dbReference type="Proteomes" id="UP000321393"/>
    </source>
</evidence>
<reference evidence="2 3" key="1">
    <citation type="submission" date="2019-08" db="EMBL/GenBank/DDBJ databases">
        <title>Draft genome sequences of two oriental melons (Cucumis melo L. var makuwa).</title>
        <authorList>
            <person name="Kwon S.-Y."/>
        </authorList>
    </citation>
    <scope>NUCLEOTIDE SEQUENCE [LARGE SCALE GENOMIC DNA]</scope>
    <source>
        <strain evidence="3">cv. SW 3</strain>
        <tissue evidence="2">Leaf</tissue>
    </source>
</reference>
<comment type="caution">
    <text evidence="2">The sequence shown here is derived from an EMBL/GenBank/DDBJ whole genome shotgun (WGS) entry which is preliminary data.</text>
</comment>
<dbReference type="PANTHER" id="PTHR12197:SF298">
    <property type="entry name" value="HISTONE-LYSINE N-METHYLTRANSFERASE ATXR4"/>
    <property type="match status" value="1"/>
</dbReference>
<organism evidence="2 3">
    <name type="scientific">Cucumis melo var. makuwa</name>
    <name type="common">Oriental melon</name>
    <dbReference type="NCBI Taxonomy" id="1194695"/>
    <lineage>
        <taxon>Eukaryota</taxon>
        <taxon>Viridiplantae</taxon>
        <taxon>Streptophyta</taxon>
        <taxon>Embryophyta</taxon>
        <taxon>Tracheophyta</taxon>
        <taxon>Spermatophyta</taxon>
        <taxon>Magnoliopsida</taxon>
        <taxon>eudicotyledons</taxon>
        <taxon>Gunneridae</taxon>
        <taxon>Pentapetalae</taxon>
        <taxon>rosids</taxon>
        <taxon>fabids</taxon>
        <taxon>Cucurbitales</taxon>
        <taxon>Cucurbitaceae</taxon>
        <taxon>Benincaseae</taxon>
        <taxon>Cucumis</taxon>
    </lineage>
</organism>
<feature type="domain" description="SET" evidence="1">
    <location>
        <begin position="75"/>
        <end position="327"/>
    </location>
</feature>
<dbReference type="Gene3D" id="6.10.140.2220">
    <property type="match status" value="1"/>
</dbReference>
<dbReference type="EMBL" id="SSTE01014973">
    <property type="protein sequence ID" value="KAA0043758.1"/>
    <property type="molecule type" value="Genomic_DNA"/>
</dbReference>
<dbReference type="SUPFAM" id="SSF82199">
    <property type="entry name" value="SET domain"/>
    <property type="match status" value="1"/>
</dbReference>
<name>A0A5A7TLN4_CUCMM</name>
<gene>
    <name evidence="2" type="ORF">E6C27_scaffold236G00880</name>
</gene>
<dbReference type="STRING" id="1194695.A0A5A7TLN4"/>
<dbReference type="PANTHER" id="PTHR12197">
    <property type="entry name" value="HISTONE-LYSINE N-METHYLTRANSFERASE SMYD"/>
    <property type="match status" value="1"/>
</dbReference>
<dbReference type="OrthoDB" id="438641at2759"/>
<dbReference type="InterPro" id="IPR001214">
    <property type="entry name" value="SET_dom"/>
</dbReference>
<dbReference type="AlphaFoldDB" id="A0A5A7TLN4"/>
<dbReference type="PROSITE" id="PS50280">
    <property type="entry name" value="SET"/>
    <property type="match status" value="1"/>
</dbReference>
<dbReference type="InterPro" id="IPR046341">
    <property type="entry name" value="SET_dom_sf"/>
</dbReference>
<sequence length="422" mass="47349">MSPSKPKFNYFVSNVSQMEYTVEREMAPCSLLRFGRWISRFKFPYSQANPFSSLSPFSSSAGLRDADSAAPGGPPPIRVSLTDSAGRGVFATRKIGAGELIHTAKPLVAHPSPSSIHYVCYFCLRKLERNANVDSDARASFCSEECEQHSKVFHDVEMEADWSDYDNYCRERGLKYPLLVKRLACMVISGAVSSDLLDILQPSRLSTDMVLELEEGYNLLRKALINKNITNGRMLFLTQEWYTGVLARIRINAFRIELAGGYEDLHSLAAACVEAEAAVGNAVYMLPSFYNHDCDPNTHIIWINNANARLKALRDVDPGKFLVFRHKFKEMKSFGFATLMQVWTMTLVELCCTEGLVLFATVHGVRLVIKASLIVGINPYGCRCGHKSTLLVILLWLGFSGWPMGKKDQSLQYLKFANIFEM</sequence>
<protein>
    <submittedName>
        <fullName evidence="2">Histone-lysine N-methyltransferase ATXR4 isoform X1</fullName>
    </submittedName>
</protein>
<dbReference type="Gene3D" id="1.10.220.160">
    <property type="match status" value="1"/>
</dbReference>
<accession>A0A5A7TLN4</accession>